<dbReference type="InterPro" id="IPR019497">
    <property type="entry name" value="Sorting_nexin_WASP-bd-dom"/>
</dbReference>
<feature type="compositionally biased region" description="Acidic residues" evidence="3">
    <location>
        <begin position="274"/>
        <end position="286"/>
    </location>
</feature>
<feature type="compositionally biased region" description="Low complexity" evidence="3">
    <location>
        <begin position="101"/>
        <end position="114"/>
    </location>
</feature>
<sequence>MTTSPSPPHSKHDSSDDAHHQHHPSPPPFPARDLMTLSASRIRRRARLTAETFQSLTSFASSHAPSSTASTSDDTSDSTTPSCESDQDGRIHEKHDLQEGPTSTPPENSSTTKSATSPSHHELFIQDKKQRKWTRPTNAANKRNQLPPPSEFETIRAKILKRAPLSHPGTRNHLEETKPIAGMTFKQEEKLLSLLTGVPGRRPPSLILVSNVDPAPSDNDKKIVGFLRNVTDVDDQGPREATMVEGKNAERVTRDGMLVKEPVEIESLKGNQDTEVEIEDDMSEDNIGERPPTTYSTPTAEIQSVTPSRKSSTDDLPASPTRPSPSTKPTFSPPTRTPPNPTSSLQTKTPPKQTSSSQPTANVSIVPIYTAYAMYDFIPDPSAPEMLGLVEGEVVTVYGVDDVKNLLMAVEDGNDVPMKVEVSKGWCQVENAHGMVGFAPMAYLQFIKPESDTMDNADGNEALYERRSTTEPDSLYQLTSIFSESESLPSLGQLIFAPPPLIQPSPFSTMTNVAGLVTGKLTGSLRRMFVSLFSGNSLHDYVTSGGIGGVEGHAGGRSIQVVDESREVTDRHYITAGPRWQGTIGPFIVSVRRPLKRRTLDPKNALAIQEEFVTYRINSWFPDDNVTDTSAHTPNSAESYHLIMVDRRFKQLEWLHDCLVERFPQPSIILPPFPMKQYLVPNSNTRFDAARVERRRREIEIYLSTIIHHPVLRNEPAVLFFLSCGGEKRANIPGDVLDRELKKWVDDMLVFESMDPATGFDETEWNTGVVKFGTSRSGNNGKPPSLFGAGDVAANLFKRVYHPEFNVPEDGDPVLMDRFHTHLELFQKHAVPFLEAGQRHEAITESLSKQYSAMAKSLDGLARGTMADKDEDGRSMRASSWCWRQGCKECSMFAQGMVLAASHLNNISDLIHLQTKTNLFPFLTTLKSYSSLLTGYAPLIQMHNFASDRYDELMSHPPSTKPLRDATRARISTIFNVTLSEVERLHHERRVVVNKGMVDWLNQSIVSQENVLKELVKARDALSGRI</sequence>
<dbReference type="SUPFAM" id="SSF64268">
    <property type="entry name" value="PX domain"/>
    <property type="match status" value="1"/>
</dbReference>
<dbReference type="PANTHER" id="PTHR45827:SF1">
    <property type="entry name" value="SORTING NEXIN"/>
    <property type="match status" value="1"/>
</dbReference>
<feature type="compositionally biased region" description="Basic and acidic residues" evidence="3">
    <location>
        <begin position="10"/>
        <end position="19"/>
    </location>
</feature>
<dbReference type="GO" id="GO:0016197">
    <property type="term" value="P:endosomal transport"/>
    <property type="evidence" value="ECO:0007669"/>
    <property type="project" value="TreeGrafter"/>
</dbReference>
<evidence type="ECO:0000313" key="6">
    <source>
        <dbReference type="EMBL" id="TPX36432.1"/>
    </source>
</evidence>
<feature type="compositionally biased region" description="Low complexity" evidence="3">
    <location>
        <begin position="317"/>
        <end position="330"/>
    </location>
</feature>
<feature type="region of interest" description="Disordered" evidence="3">
    <location>
        <begin position="252"/>
        <end position="360"/>
    </location>
</feature>
<dbReference type="InterPro" id="IPR027267">
    <property type="entry name" value="AH/BAR_dom_sf"/>
</dbReference>
<keyword evidence="1 2" id="KW-0728">SH3 domain</keyword>
<feature type="compositionally biased region" description="Low complexity" evidence="3">
    <location>
        <begin position="55"/>
        <end position="82"/>
    </location>
</feature>
<evidence type="ECO:0000256" key="3">
    <source>
        <dbReference type="SAM" id="MobiDB-lite"/>
    </source>
</evidence>
<evidence type="ECO:0000256" key="2">
    <source>
        <dbReference type="PROSITE-ProRule" id="PRU00192"/>
    </source>
</evidence>
<dbReference type="GO" id="GO:0006897">
    <property type="term" value="P:endocytosis"/>
    <property type="evidence" value="ECO:0007669"/>
    <property type="project" value="TreeGrafter"/>
</dbReference>
<dbReference type="PROSITE" id="PS50195">
    <property type="entry name" value="PX"/>
    <property type="match status" value="1"/>
</dbReference>
<evidence type="ECO:0000313" key="9">
    <source>
        <dbReference type="Proteomes" id="UP000320475"/>
    </source>
</evidence>
<evidence type="ECO:0000313" key="8">
    <source>
        <dbReference type="Proteomes" id="UP000317494"/>
    </source>
</evidence>
<dbReference type="Gene3D" id="3.30.1520.10">
    <property type="entry name" value="Phox-like domain"/>
    <property type="match status" value="1"/>
</dbReference>
<feature type="region of interest" description="Disordered" evidence="3">
    <location>
        <begin position="1"/>
        <end position="182"/>
    </location>
</feature>
<accession>A0A507CTM4</accession>
<evidence type="ECO:0008006" key="10">
    <source>
        <dbReference type="Google" id="ProtNLM"/>
    </source>
</evidence>
<organism evidence="7 9">
    <name type="scientific">Synchytrium endobioticum</name>
    <dbReference type="NCBI Taxonomy" id="286115"/>
    <lineage>
        <taxon>Eukaryota</taxon>
        <taxon>Fungi</taxon>
        <taxon>Fungi incertae sedis</taxon>
        <taxon>Chytridiomycota</taxon>
        <taxon>Chytridiomycota incertae sedis</taxon>
        <taxon>Chytridiomycetes</taxon>
        <taxon>Synchytriales</taxon>
        <taxon>Synchytriaceae</taxon>
        <taxon>Synchytrium</taxon>
    </lineage>
</organism>
<gene>
    <name evidence="7" type="ORF">SeLEV6574_g05547</name>
    <name evidence="6" type="ORF">SeMB42_g07081</name>
</gene>
<feature type="compositionally biased region" description="Basic and acidic residues" evidence="3">
    <location>
        <begin position="119"/>
        <end position="128"/>
    </location>
</feature>
<dbReference type="InterPro" id="IPR036028">
    <property type="entry name" value="SH3-like_dom_sf"/>
</dbReference>
<dbReference type="PANTHER" id="PTHR45827">
    <property type="entry name" value="SORTING NEXIN"/>
    <property type="match status" value="1"/>
</dbReference>
<dbReference type="GO" id="GO:0097320">
    <property type="term" value="P:plasma membrane tubulation"/>
    <property type="evidence" value="ECO:0007669"/>
    <property type="project" value="TreeGrafter"/>
</dbReference>
<name>A0A507CTM4_9FUNG</name>
<evidence type="ECO:0000259" key="5">
    <source>
        <dbReference type="PROSITE" id="PS50195"/>
    </source>
</evidence>
<dbReference type="Pfam" id="PF10456">
    <property type="entry name" value="BAR_3_WASP_bdg"/>
    <property type="match status" value="1"/>
</dbReference>
<dbReference type="SMART" id="SM00312">
    <property type="entry name" value="PX"/>
    <property type="match status" value="1"/>
</dbReference>
<dbReference type="EMBL" id="QEAN01000454">
    <property type="protein sequence ID" value="TPX36432.1"/>
    <property type="molecule type" value="Genomic_DNA"/>
</dbReference>
<evidence type="ECO:0000259" key="4">
    <source>
        <dbReference type="PROSITE" id="PS50002"/>
    </source>
</evidence>
<dbReference type="InterPro" id="IPR001452">
    <property type="entry name" value="SH3_domain"/>
</dbReference>
<dbReference type="GO" id="GO:0035091">
    <property type="term" value="F:phosphatidylinositol binding"/>
    <property type="evidence" value="ECO:0007669"/>
    <property type="project" value="InterPro"/>
</dbReference>
<dbReference type="AlphaFoldDB" id="A0A507CTM4"/>
<dbReference type="Gene3D" id="1.20.1270.60">
    <property type="entry name" value="Arfaptin homology (AH) domain/BAR domain"/>
    <property type="match status" value="1"/>
</dbReference>
<feature type="compositionally biased region" description="Polar residues" evidence="3">
    <location>
        <begin position="293"/>
        <end position="310"/>
    </location>
</feature>
<comment type="caution">
    <text evidence="7">The sequence shown here is derived from an EMBL/GenBank/DDBJ whole genome shotgun (WGS) entry which is preliminary data.</text>
</comment>
<dbReference type="InterPro" id="IPR001683">
    <property type="entry name" value="PX_dom"/>
</dbReference>
<feature type="domain" description="PX" evidence="5">
    <location>
        <begin position="593"/>
        <end position="728"/>
    </location>
</feature>
<feature type="compositionally biased region" description="Basic and acidic residues" evidence="3">
    <location>
        <begin position="87"/>
        <end position="98"/>
    </location>
</feature>
<dbReference type="Proteomes" id="UP000317494">
    <property type="component" value="Unassembled WGS sequence"/>
</dbReference>
<dbReference type="Proteomes" id="UP000320475">
    <property type="component" value="Unassembled WGS sequence"/>
</dbReference>
<dbReference type="PROSITE" id="PS50002">
    <property type="entry name" value="SH3"/>
    <property type="match status" value="1"/>
</dbReference>
<dbReference type="SMART" id="SM00326">
    <property type="entry name" value="SH3"/>
    <property type="match status" value="1"/>
</dbReference>
<reference evidence="8 9" key="1">
    <citation type="journal article" date="2019" name="Sci. Rep.">
        <title>Comparative genomics of chytrid fungi reveal insights into the obligate biotrophic and pathogenic lifestyle of Synchytrium endobioticum.</title>
        <authorList>
            <person name="van de Vossenberg B.T.L.H."/>
            <person name="Warris S."/>
            <person name="Nguyen H.D.T."/>
            <person name="van Gent-Pelzer M.P.E."/>
            <person name="Joly D.L."/>
            <person name="van de Geest H.C."/>
            <person name="Bonants P.J.M."/>
            <person name="Smith D.S."/>
            <person name="Levesque C.A."/>
            <person name="van der Lee T.A.J."/>
        </authorList>
    </citation>
    <scope>NUCLEOTIDE SEQUENCE [LARGE SCALE GENOMIC DNA]</scope>
    <source>
        <strain evidence="7 9">LEV6574</strain>
        <strain evidence="6 8">MB42</strain>
    </source>
</reference>
<feature type="compositionally biased region" description="Basic and acidic residues" evidence="3">
    <location>
        <begin position="252"/>
        <end position="267"/>
    </location>
</feature>
<dbReference type="SUPFAM" id="SSF50044">
    <property type="entry name" value="SH3-domain"/>
    <property type="match status" value="1"/>
</dbReference>
<proteinExistence type="predicted"/>
<feature type="domain" description="SH3" evidence="4">
    <location>
        <begin position="366"/>
        <end position="449"/>
    </location>
</feature>
<dbReference type="GO" id="GO:0005886">
    <property type="term" value="C:plasma membrane"/>
    <property type="evidence" value="ECO:0007669"/>
    <property type="project" value="TreeGrafter"/>
</dbReference>
<dbReference type="STRING" id="286115.A0A507CTM4"/>
<protein>
    <recommendedName>
        <fullName evidence="10">PX domain-containing protein</fullName>
    </recommendedName>
</protein>
<dbReference type="OrthoDB" id="10254720at2759"/>
<evidence type="ECO:0000313" key="7">
    <source>
        <dbReference type="EMBL" id="TPX42532.1"/>
    </source>
</evidence>
<keyword evidence="8" id="KW-1185">Reference proteome</keyword>
<dbReference type="InterPro" id="IPR036871">
    <property type="entry name" value="PX_dom_sf"/>
</dbReference>
<feature type="compositionally biased region" description="Pro residues" evidence="3">
    <location>
        <begin position="331"/>
        <end position="341"/>
    </location>
</feature>
<dbReference type="VEuPathDB" id="FungiDB:SeMB42_g07081"/>
<dbReference type="EMBL" id="QEAM01000266">
    <property type="protein sequence ID" value="TPX42532.1"/>
    <property type="molecule type" value="Genomic_DNA"/>
</dbReference>
<feature type="compositionally biased region" description="Polar residues" evidence="3">
    <location>
        <begin position="135"/>
        <end position="144"/>
    </location>
</feature>
<evidence type="ECO:0000256" key="1">
    <source>
        <dbReference type="ARBA" id="ARBA00022443"/>
    </source>
</evidence>
<dbReference type="GO" id="GO:0031410">
    <property type="term" value="C:cytoplasmic vesicle"/>
    <property type="evidence" value="ECO:0007669"/>
    <property type="project" value="TreeGrafter"/>
</dbReference>
<dbReference type="Gene3D" id="2.30.30.40">
    <property type="entry name" value="SH3 Domains"/>
    <property type="match status" value="1"/>
</dbReference>
<feature type="compositionally biased region" description="Polar residues" evidence="3">
    <location>
        <begin position="345"/>
        <end position="360"/>
    </location>
</feature>
<dbReference type="Pfam" id="PF00787">
    <property type="entry name" value="PX"/>
    <property type="match status" value="1"/>
</dbReference>